<name>A0A0V1DBC6_TRIBR</name>
<organism evidence="1 2">
    <name type="scientific">Trichinella britovi</name>
    <name type="common">Parasitic roundworm</name>
    <dbReference type="NCBI Taxonomy" id="45882"/>
    <lineage>
        <taxon>Eukaryota</taxon>
        <taxon>Metazoa</taxon>
        <taxon>Ecdysozoa</taxon>
        <taxon>Nematoda</taxon>
        <taxon>Enoplea</taxon>
        <taxon>Dorylaimia</taxon>
        <taxon>Trichinellida</taxon>
        <taxon>Trichinellidae</taxon>
        <taxon>Trichinella</taxon>
    </lineage>
</organism>
<reference evidence="1 2" key="1">
    <citation type="submission" date="2015-01" db="EMBL/GenBank/DDBJ databases">
        <title>Evolution of Trichinella species and genotypes.</title>
        <authorList>
            <person name="Korhonen P.K."/>
            <person name="Edoardo P."/>
            <person name="Giuseppe L.R."/>
            <person name="Gasser R.B."/>
        </authorList>
    </citation>
    <scope>NUCLEOTIDE SEQUENCE [LARGE SCALE GENOMIC DNA]</scope>
    <source>
        <strain evidence="1">ISS120</strain>
    </source>
</reference>
<evidence type="ECO:0000313" key="2">
    <source>
        <dbReference type="Proteomes" id="UP000054653"/>
    </source>
</evidence>
<dbReference type="EMBL" id="JYDI01000017">
    <property type="protein sequence ID" value="KRY58941.1"/>
    <property type="molecule type" value="Genomic_DNA"/>
</dbReference>
<accession>A0A0V1DBC6</accession>
<comment type="caution">
    <text evidence="1">The sequence shown here is derived from an EMBL/GenBank/DDBJ whole genome shotgun (WGS) entry which is preliminary data.</text>
</comment>
<dbReference type="AlphaFoldDB" id="A0A0V1DBC6"/>
<dbReference type="Proteomes" id="UP000054653">
    <property type="component" value="Unassembled WGS sequence"/>
</dbReference>
<evidence type="ECO:0000313" key="1">
    <source>
        <dbReference type="EMBL" id="KRY58941.1"/>
    </source>
</evidence>
<keyword evidence="2" id="KW-1185">Reference proteome</keyword>
<proteinExistence type="predicted"/>
<sequence>MVRPDGTIPSSEFVMELLIKASELSSKCRFPPPGFILIAGLHELQHQPAVEYEQLAVSTDNFMKYEEEFFHDLHNRKQYLLRDIRLVLLTMKFNAKRKCKLKNGTYSTAISTRLS</sequence>
<gene>
    <name evidence="1" type="ORF">T03_5667</name>
</gene>
<protein>
    <submittedName>
        <fullName evidence="1">Uncharacterized protein</fullName>
    </submittedName>
</protein>